<feature type="region of interest" description="Disordered" evidence="1">
    <location>
        <begin position="49"/>
        <end position="82"/>
    </location>
</feature>
<comment type="caution">
    <text evidence="2">The sequence shown here is derived from an EMBL/GenBank/DDBJ whole genome shotgun (WGS) entry which is preliminary data.</text>
</comment>
<accession>A0A8S1JUS5</accession>
<keyword evidence="3" id="KW-1185">Reference proteome</keyword>
<gene>
    <name evidence="2" type="ORF">PSON_ATCC_30995.1.T0010294</name>
</gene>
<dbReference type="AlphaFoldDB" id="A0A8S1JUS5"/>
<evidence type="ECO:0000313" key="2">
    <source>
        <dbReference type="EMBL" id="CAD8045805.1"/>
    </source>
</evidence>
<evidence type="ECO:0000313" key="3">
    <source>
        <dbReference type="Proteomes" id="UP000692954"/>
    </source>
</evidence>
<evidence type="ECO:0000256" key="1">
    <source>
        <dbReference type="SAM" id="MobiDB-lite"/>
    </source>
</evidence>
<reference evidence="2" key="1">
    <citation type="submission" date="2021-01" db="EMBL/GenBank/DDBJ databases">
        <authorList>
            <consortium name="Genoscope - CEA"/>
            <person name="William W."/>
        </authorList>
    </citation>
    <scope>NUCLEOTIDE SEQUENCE</scope>
</reference>
<sequence length="149" mass="17678">MDIFDQFQKFKTNLKTQIEHRPHSQQRNTVLKTKIIQSTLQTQQQQVSDVQRKKTLQHHRSSTLFSAAKENQEKEQKQQQQQQLLQQRFTMVHKQLPEVLPMQQIQQMSDILIDCSEGQINSLSTQYVEELVKLSSIIMYKVKNSKFYS</sequence>
<dbReference type="OrthoDB" id="303317at2759"/>
<dbReference type="Proteomes" id="UP000692954">
    <property type="component" value="Unassembled WGS sequence"/>
</dbReference>
<protein>
    <submittedName>
        <fullName evidence="2">Uncharacterized protein</fullName>
    </submittedName>
</protein>
<dbReference type="EMBL" id="CAJJDN010000001">
    <property type="protein sequence ID" value="CAD8045805.1"/>
    <property type="molecule type" value="Genomic_DNA"/>
</dbReference>
<name>A0A8S1JUS5_9CILI</name>
<proteinExistence type="predicted"/>
<organism evidence="2 3">
    <name type="scientific">Paramecium sonneborni</name>
    <dbReference type="NCBI Taxonomy" id="65129"/>
    <lineage>
        <taxon>Eukaryota</taxon>
        <taxon>Sar</taxon>
        <taxon>Alveolata</taxon>
        <taxon>Ciliophora</taxon>
        <taxon>Intramacronucleata</taxon>
        <taxon>Oligohymenophorea</taxon>
        <taxon>Peniculida</taxon>
        <taxon>Parameciidae</taxon>
        <taxon>Paramecium</taxon>
    </lineage>
</organism>